<comment type="caution">
    <text evidence="1">The sequence shown here is derived from an EMBL/GenBank/DDBJ whole genome shotgun (WGS) entry which is preliminary data.</text>
</comment>
<sequence>MDGRLFHRLFLVGWLGTALVRLPAASVGIGRAAPT</sequence>
<evidence type="ECO:0000313" key="1">
    <source>
        <dbReference type="EMBL" id="MBB6097026.1"/>
    </source>
</evidence>
<accession>A0A841HVT4</accession>
<name>A0A841HVT4_9DEIO</name>
<proteinExistence type="predicted"/>
<dbReference type="EMBL" id="JACHHG010000002">
    <property type="protein sequence ID" value="MBB6097026.1"/>
    <property type="molecule type" value="Genomic_DNA"/>
</dbReference>
<reference evidence="1 2" key="1">
    <citation type="submission" date="2020-08" db="EMBL/GenBank/DDBJ databases">
        <title>Genomic Encyclopedia of Type Strains, Phase IV (KMG-IV): sequencing the most valuable type-strain genomes for metagenomic binning, comparative biology and taxonomic classification.</title>
        <authorList>
            <person name="Goeker M."/>
        </authorList>
    </citation>
    <scope>NUCLEOTIDE SEQUENCE [LARGE SCALE GENOMIC DNA]</scope>
    <source>
        <strain evidence="1 2">DSM 21458</strain>
    </source>
</reference>
<gene>
    <name evidence="1" type="ORF">HNR42_000440</name>
</gene>
<evidence type="ECO:0000313" key="2">
    <source>
        <dbReference type="Proteomes" id="UP000569951"/>
    </source>
</evidence>
<dbReference type="AlphaFoldDB" id="A0A841HVT4"/>
<organism evidence="1 2">
    <name type="scientific">Deinobacterium chartae</name>
    <dbReference type="NCBI Taxonomy" id="521158"/>
    <lineage>
        <taxon>Bacteria</taxon>
        <taxon>Thermotogati</taxon>
        <taxon>Deinococcota</taxon>
        <taxon>Deinococci</taxon>
        <taxon>Deinococcales</taxon>
        <taxon>Deinococcaceae</taxon>
        <taxon>Deinobacterium</taxon>
    </lineage>
</organism>
<keyword evidence="2" id="KW-1185">Reference proteome</keyword>
<dbReference type="Proteomes" id="UP000569951">
    <property type="component" value="Unassembled WGS sequence"/>
</dbReference>
<protein>
    <submittedName>
        <fullName evidence="1">Uncharacterized protein</fullName>
    </submittedName>
</protein>